<organism evidence="2 3">
    <name type="scientific">Coprinellus micaceus</name>
    <name type="common">Glistening ink-cap mushroom</name>
    <name type="synonym">Coprinus micaceus</name>
    <dbReference type="NCBI Taxonomy" id="71717"/>
    <lineage>
        <taxon>Eukaryota</taxon>
        <taxon>Fungi</taxon>
        <taxon>Dikarya</taxon>
        <taxon>Basidiomycota</taxon>
        <taxon>Agaricomycotina</taxon>
        <taxon>Agaricomycetes</taxon>
        <taxon>Agaricomycetidae</taxon>
        <taxon>Agaricales</taxon>
        <taxon>Agaricineae</taxon>
        <taxon>Psathyrellaceae</taxon>
        <taxon>Coprinellus</taxon>
    </lineage>
</organism>
<dbReference type="AlphaFoldDB" id="A0A4Y7T213"/>
<accession>A0A4Y7T213</accession>
<gene>
    <name evidence="2" type="ORF">FA13DRAFT_815696</name>
</gene>
<comment type="caution">
    <text evidence="2">The sequence shown here is derived from an EMBL/GenBank/DDBJ whole genome shotgun (WGS) entry which is preliminary data.</text>
</comment>
<protein>
    <recommendedName>
        <fullName evidence="4">C2H2-type domain-containing protein</fullName>
    </recommendedName>
</protein>
<keyword evidence="3" id="KW-1185">Reference proteome</keyword>
<evidence type="ECO:0000313" key="3">
    <source>
        <dbReference type="Proteomes" id="UP000298030"/>
    </source>
</evidence>
<dbReference type="EMBL" id="QPFP01000034">
    <property type="protein sequence ID" value="TEB28196.1"/>
    <property type="molecule type" value="Genomic_DNA"/>
</dbReference>
<feature type="signal peptide" evidence="1">
    <location>
        <begin position="1"/>
        <end position="21"/>
    </location>
</feature>
<dbReference type="Proteomes" id="UP000298030">
    <property type="component" value="Unassembled WGS sequence"/>
</dbReference>
<evidence type="ECO:0000313" key="2">
    <source>
        <dbReference type="EMBL" id="TEB28196.1"/>
    </source>
</evidence>
<evidence type="ECO:0000256" key="1">
    <source>
        <dbReference type="SAM" id="SignalP"/>
    </source>
</evidence>
<feature type="chain" id="PRO_5021390391" description="C2H2-type domain-containing protein" evidence="1">
    <location>
        <begin position="22"/>
        <end position="78"/>
    </location>
</feature>
<name>A0A4Y7T213_COPMI</name>
<evidence type="ECO:0008006" key="4">
    <source>
        <dbReference type="Google" id="ProtNLM"/>
    </source>
</evidence>
<dbReference type="PROSITE" id="PS51257">
    <property type="entry name" value="PROKAR_LIPOPROTEIN"/>
    <property type="match status" value="1"/>
</dbReference>
<sequence>MTRSALLHLCAFLHLASHVLCCFSPPPSWTGSCGTFFRQPEHYHLHHIHRNHLSFKFIAHGPFQSTHLIFVFSYYFIV</sequence>
<keyword evidence="1" id="KW-0732">Signal</keyword>
<proteinExistence type="predicted"/>
<reference evidence="2 3" key="1">
    <citation type="journal article" date="2019" name="Nat. Ecol. Evol.">
        <title>Megaphylogeny resolves global patterns of mushroom evolution.</title>
        <authorList>
            <person name="Varga T."/>
            <person name="Krizsan K."/>
            <person name="Foldi C."/>
            <person name="Dima B."/>
            <person name="Sanchez-Garcia M."/>
            <person name="Sanchez-Ramirez S."/>
            <person name="Szollosi G.J."/>
            <person name="Szarkandi J.G."/>
            <person name="Papp V."/>
            <person name="Albert L."/>
            <person name="Andreopoulos W."/>
            <person name="Angelini C."/>
            <person name="Antonin V."/>
            <person name="Barry K.W."/>
            <person name="Bougher N.L."/>
            <person name="Buchanan P."/>
            <person name="Buyck B."/>
            <person name="Bense V."/>
            <person name="Catcheside P."/>
            <person name="Chovatia M."/>
            <person name="Cooper J."/>
            <person name="Damon W."/>
            <person name="Desjardin D."/>
            <person name="Finy P."/>
            <person name="Geml J."/>
            <person name="Haridas S."/>
            <person name="Hughes K."/>
            <person name="Justo A."/>
            <person name="Karasinski D."/>
            <person name="Kautmanova I."/>
            <person name="Kiss B."/>
            <person name="Kocsube S."/>
            <person name="Kotiranta H."/>
            <person name="LaButti K.M."/>
            <person name="Lechner B.E."/>
            <person name="Liimatainen K."/>
            <person name="Lipzen A."/>
            <person name="Lukacs Z."/>
            <person name="Mihaltcheva S."/>
            <person name="Morgado L.N."/>
            <person name="Niskanen T."/>
            <person name="Noordeloos M.E."/>
            <person name="Ohm R.A."/>
            <person name="Ortiz-Santana B."/>
            <person name="Ovrebo C."/>
            <person name="Racz N."/>
            <person name="Riley R."/>
            <person name="Savchenko A."/>
            <person name="Shiryaev A."/>
            <person name="Soop K."/>
            <person name="Spirin V."/>
            <person name="Szebenyi C."/>
            <person name="Tomsovsky M."/>
            <person name="Tulloss R.E."/>
            <person name="Uehling J."/>
            <person name="Grigoriev I.V."/>
            <person name="Vagvolgyi C."/>
            <person name="Papp T."/>
            <person name="Martin F.M."/>
            <person name="Miettinen O."/>
            <person name="Hibbett D.S."/>
            <person name="Nagy L.G."/>
        </authorList>
    </citation>
    <scope>NUCLEOTIDE SEQUENCE [LARGE SCALE GENOMIC DNA]</scope>
    <source>
        <strain evidence="2 3">FP101781</strain>
    </source>
</reference>